<dbReference type="OrthoDB" id="4526763at2759"/>
<sequence length="402" mass="45517">MRNLSSDGVTSSSVDDSYLASEAKYFQDSVSKRRRHAVYFHRPPVWRYSSFQDGSSSPDMSEDLNGSDRETEDNISISSLSLSNNQKADTASYVILDDSDSDHETPLLDCNPYGKSTLPDCRVSTETLPDPLYQKKPVFCTRLHSYKDIRLGLGEQWAIEEGSLVIGVGPEYTLLQSYEKRTDEFVVSGGDVYVVCSLYADLWALCAKVSSNPSPEGNDATRLAFLPLCMVTLAPNYSAFIQRSINCARYSGPYGERYPGNGLPVMPPQRSHSLTASNQIFRGPDSQISLPLTVRGMFRSLALKHTDDDFVPLDSTLEPILSTLTSRRWRFLTRVGCIKYSSKYCQSDRHHMRREYDYSLNKSSESAQETVDLKSNGWRRLRKLQRASSWDSQKFKWLSWKV</sequence>
<dbReference type="EMBL" id="KV878129">
    <property type="protein sequence ID" value="OJJ02377.1"/>
    <property type="molecule type" value="Genomic_DNA"/>
</dbReference>
<accession>A0A1L9PLF9</accession>
<evidence type="ECO:0000256" key="1">
    <source>
        <dbReference type="SAM" id="MobiDB-lite"/>
    </source>
</evidence>
<feature type="region of interest" description="Disordered" evidence="1">
    <location>
        <begin position="51"/>
        <end position="73"/>
    </location>
</feature>
<organism evidence="2 3">
    <name type="scientific">Aspergillus versicolor CBS 583.65</name>
    <dbReference type="NCBI Taxonomy" id="1036611"/>
    <lineage>
        <taxon>Eukaryota</taxon>
        <taxon>Fungi</taxon>
        <taxon>Dikarya</taxon>
        <taxon>Ascomycota</taxon>
        <taxon>Pezizomycotina</taxon>
        <taxon>Eurotiomycetes</taxon>
        <taxon>Eurotiomycetidae</taxon>
        <taxon>Eurotiales</taxon>
        <taxon>Aspergillaceae</taxon>
        <taxon>Aspergillus</taxon>
        <taxon>Aspergillus subgen. Nidulantes</taxon>
    </lineage>
</organism>
<evidence type="ECO:0000313" key="2">
    <source>
        <dbReference type="EMBL" id="OJJ02377.1"/>
    </source>
</evidence>
<gene>
    <name evidence="2" type="ORF">ASPVEDRAFT_132378</name>
</gene>
<dbReference type="Proteomes" id="UP000184073">
    <property type="component" value="Unassembled WGS sequence"/>
</dbReference>
<proteinExistence type="predicted"/>
<reference evidence="3" key="1">
    <citation type="journal article" date="2017" name="Genome Biol.">
        <title>Comparative genomics reveals high biological diversity and specific adaptations in the industrially and medically important fungal genus Aspergillus.</title>
        <authorList>
            <person name="de Vries R.P."/>
            <person name="Riley R."/>
            <person name="Wiebenga A."/>
            <person name="Aguilar-Osorio G."/>
            <person name="Amillis S."/>
            <person name="Uchima C.A."/>
            <person name="Anderluh G."/>
            <person name="Asadollahi M."/>
            <person name="Askin M."/>
            <person name="Barry K."/>
            <person name="Battaglia E."/>
            <person name="Bayram O."/>
            <person name="Benocci T."/>
            <person name="Braus-Stromeyer S.A."/>
            <person name="Caldana C."/>
            <person name="Canovas D."/>
            <person name="Cerqueira G.C."/>
            <person name="Chen F."/>
            <person name="Chen W."/>
            <person name="Choi C."/>
            <person name="Clum A."/>
            <person name="Dos Santos R.A."/>
            <person name="Damasio A.R."/>
            <person name="Diallinas G."/>
            <person name="Emri T."/>
            <person name="Fekete E."/>
            <person name="Flipphi M."/>
            <person name="Freyberg S."/>
            <person name="Gallo A."/>
            <person name="Gournas C."/>
            <person name="Habgood R."/>
            <person name="Hainaut M."/>
            <person name="Harispe M.L."/>
            <person name="Henrissat B."/>
            <person name="Hilden K.S."/>
            <person name="Hope R."/>
            <person name="Hossain A."/>
            <person name="Karabika E."/>
            <person name="Karaffa L."/>
            <person name="Karanyi Z."/>
            <person name="Krasevec N."/>
            <person name="Kuo A."/>
            <person name="Kusch H."/>
            <person name="LaButti K."/>
            <person name="Lagendijk E.L."/>
            <person name="Lapidus A."/>
            <person name="Levasseur A."/>
            <person name="Lindquist E."/>
            <person name="Lipzen A."/>
            <person name="Logrieco A.F."/>
            <person name="MacCabe A."/>
            <person name="Maekelae M.R."/>
            <person name="Malavazi I."/>
            <person name="Melin P."/>
            <person name="Meyer V."/>
            <person name="Mielnichuk N."/>
            <person name="Miskei M."/>
            <person name="Molnar A.P."/>
            <person name="Mule G."/>
            <person name="Ngan C.Y."/>
            <person name="Orejas M."/>
            <person name="Orosz E."/>
            <person name="Ouedraogo J.P."/>
            <person name="Overkamp K.M."/>
            <person name="Park H.-S."/>
            <person name="Perrone G."/>
            <person name="Piumi F."/>
            <person name="Punt P.J."/>
            <person name="Ram A.F."/>
            <person name="Ramon A."/>
            <person name="Rauscher S."/>
            <person name="Record E."/>
            <person name="Riano-Pachon D.M."/>
            <person name="Robert V."/>
            <person name="Roehrig J."/>
            <person name="Ruller R."/>
            <person name="Salamov A."/>
            <person name="Salih N.S."/>
            <person name="Samson R.A."/>
            <person name="Sandor E."/>
            <person name="Sanguinetti M."/>
            <person name="Schuetze T."/>
            <person name="Sepcic K."/>
            <person name="Shelest E."/>
            <person name="Sherlock G."/>
            <person name="Sophianopoulou V."/>
            <person name="Squina F.M."/>
            <person name="Sun H."/>
            <person name="Susca A."/>
            <person name="Todd R.B."/>
            <person name="Tsang A."/>
            <person name="Unkles S.E."/>
            <person name="van de Wiele N."/>
            <person name="van Rossen-Uffink D."/>
            <person name="Oliveira J.V."/>
            <person name="Vesth T.C."/>
            <person name="Visser J."/>
            <person name="Yu J.-H."/>
            <person name="Zhou M."/>
            <person name="Andersen M.R."/>
            <person name="Archer D.B."/>
            <person name="Baker S.E."/>
            <person name="Benoit I."/>
            <person name="Brakhage A.A."/>
            <person name="Braus G.H."/>
            <person name="Fischer R."/>
            <person name="Frisvad J.C."/>
            <person name="Goldman G.H."/>
            <person name="Houbraken J."/>
            <person name="Oakley B."/>
            <person name="Pocsi I."/>
            <person name="Scazzocchio C."/>
            <person name="Seiboth B."/>
            <person name="vanKuyk P.A."/>
            <person name="Wortman J."/>
            <person name="Dyer P.S."/>
            <person name="Grigoriev I.V."/>
        </authorList>
    </citation>
    <scope>NUCLEOTIDE SEQUENCE [LARGE SCALE GENOMIC DNA]</scope>
    <source>
        <strain evidence="3">CBS 583.65</strain>
    </source>
</reference>
<dbReference type="GeneID" id="63722421"/>
<dbReference type="RefSeq" id="XP_040668139.1">
    <property type="nucleotide sequence ID" value="XM_040806910.1"/>
</dbReference>
<dbReference type="AlphaFoldDB" id="A0A1L9PLF9"/>
<keyword evidence="3" id="KW-1185">Reference proteome</keyword>
<name>A0A1L9PLF9_ASPVE</name>
<evidence type="ECO:0000313" key="3">
    <source>
        <dbReference type="Proteomes" id="UP000184073"/>
    </source>
</evidence>
<protein>
    <submittedName>
        <fullName evidence="2">Uncharacterized protein</fullName>
    </submittedName>
</protein>
<dbReference type="VEuPathDB" id="FungiDB:ASPVEDRAFT_132378"/>